<organism evidence="2 3">
    <name type="scientific">Candidatus Mediterraneibacter faecipullorum</name>
    <dbReference type="NCBI Taxonomy" id="2838670"/>
    <lineage>
        <taxon>Bacteria</taxon>
        <taxon>Bacillati</taxon>
        <taxon>Bacillota</taxon>
        <taxon>Clostridia</taxon>
        <taxon>Lachnospirales</taxon>
        <taxon>Lachnospiraceae</taxon>
        <taxon>Mediterraneibacter</taxon>
    </lineage>
</organism>
<evidence type="ECO:0000313" key="2">
    <source>
        <dbReference type="EMBL" id="HJC35029.1"/>
    </source>
</evidence>
<name>A0A9D2NNK8_9FIRM</name>
<keyword evidence="1" id="KW-0812">Transmembrane</keyword>
<gene>
    <name evidence="2" type="ORF">H9758_10650</name>
</gene>
<keyword evidence="1" id="KW-1133">Transmembrane helix</keyword>
<reference evidence="2" key="1">
    <citation type="journal article" date="2021" name="PeerJ">
        <title>Extensive microbial diversity within the chicken gut microbiome revealed by metagenomics and culture.</title>
        <authorList>
            <person name="Gilroy R."/>
            <person name="Ravi A."/>
            <person name="Getino M."/>
            <person name="Pursley I."/>
            <person name="Horton D.L."/>
            <person name="Alikhan N.F."/>
            <person name="Baker D."/>
            <person name="Gharbi K."/>
            <person name="Hall N."/>
            <person name="Watson M."/>
            <person name="Adriaenssens E.M."/>
            <person name="Foster-Nyarko E."/>
            <person name="Jarju S."/>
            <person name="Secka A."/>
            <person name="Antonio M."/>
            <person name="Oren A."/>
            <person name="Chaudhuri R.R."/>
            <person name="La Ragione R."/>
            <person name="Hildebrand F."/>
            <person name="Pallen M.J."/>
        </authorList>
    </citation>
    <scope>NUCLEOTIDE SEQUENCE</scope>
    <source>
        <strain evidence="2">ChiW19-954</strain>
    </source>
</reference>
<protein>
    <submittedName>
        <fullName evidence="2">Pilus assembly protein</fullName>
    </submittedName>
</protein>
<feature type="transmembrane region" description="Helical" evidence="1">
    <location>
        <begin position="6"/>
        <end position="23"/>
    </location>
</feature>
<keyword evidence="1" id="KW-0472">Membrane</keyword>
<evidence type="ECO:0000313" key="3">
    <source>
        <dbReference type="Proteomes" id="UP000823890"/>
    </source>
</evidence>
<dbReference type="EMBL" id="DWWO01000130">
    <property type="protein sequence ID" value="HJC35029.1"/>
    <property type="molecule type" value="Genomic_DNA"/>
</dbReference>
<accession>A0A9D2NNK8</accession>
<evidence type="ECO:0000256" key="1">
    <source>
        <dbReference type="SAM" id="Phobius"/>
    </source>
</evidence>
<reference evidence="2" key="2">
    <citation type="submission" date="2021-04" db="EMBL/GenBank/DDBJ databases">
        <authorList>
            <person name="Gilroy R."/>
        </authorList>
    </citation>
    <scope>NUCLEOTIDE SEQUENCE</scope>
    <source>
        <strain evidence="2">ChiW19-954</strain>
    </source>
</reference>
<proteinExistence type="predicted"/>
<dbReference type="Proteomes" id="UP000823890">
    <property type="component" value="Unassembled WGS sequence"/>
</dbReference>
<comment type="caution">
    <text evidence="2">The sequence shown here is derived from an EMBL/GenBank/DDBJ whole genome shotgun (WGS) entry which is preliminary data.</text>
</comment>
<dbReference type="AlphaFoldDB" id="A0A9D2NNK8"/>
<sequence>MSYIIPMFLGLFVLIMHAVFYYHDKAVLNGAASETAILGVQAERREDTEYDLEGFFRERTNGKLIYMTDIDISVSETDEEVTVTAAAQRSFMKLKITQKALIVKPEENIRRMN</sequence>